<dbReference type="Pfam" id="PF00633">
    <property type="entry name" value="HHH"/>
    <property type="match status" value="1"/>
</dbReference>
<keyword evidence="8 14" id="KW-0227">DNA damage</keyword>
<keyword evidence="7" id="KW-0479">Metal-binding</keyword>
<dbReference type="AlphaFoldDB" id="A0A6G1X947"/>
<dbReference type="SUPFAM" id="SSF48150">
    <property type="entry name" value="DNA-glycosylase"/>
    <property type="match status" value="1"/>
</dbReference>
<dbReference type="RefSeq" id="WP_153729410.1">
    <property type="nucleotide sequence ID" value="NZ_WJNH01000009.1"/>
</dbReference>
<dbReference type="InterPro" id="IPR011257">
    <property type="entry name" value="DNA_glycosylase"/>
</dbReference>
<dbReference type="GO" id="GO:0000701">
    <property type="term" value="F:purine-specific mismatch base pair DNA N-glycosylase activity"/>
    <property type="evidence" value="ECO:0007669"/>
    <property type="project" value="UniProtKB-EC"/>
</dbReference>
<keyword evidence="6" id="KW-0004">4Fe-4S</keyword>
<dbReference type="Gene3D" id="3.90.79.10">
    <property type="entry name" value="Nucleoside Triphosphate Pyrophosphohydrolase"/>
    <property type="match status" value="1"/>
</dbReference>
<dbReference type="EC" id="3.2.2.31" evidence="4 14"/>
<evidence type="ECO:0000256" key="10">
    <source>
        <dbReference type="ARBA" id="ARBA00023004"/>
    </source>
</evidence>
<organism evidence="16 17">
    <name type="scientific">Salinibacillus xinjiangensis</name>
    <dbReference type="NCBI Taxonomy" id="1229268"/>
    <lineage>
        <taxon>Bacteria</taxon>
        <taxon>Bacillati</taxon>
        <taxon>Bacillota</taxon>
        <taxon>Bacilli</taxon>
        <taxon>Bacillales</taxon>
        <taxon>Bacillaceae</taxon>
        <taxon>Salinibacillus</taxon>
    </lineage>
</organism>
<dbReference type="GO" id="GO:0051539">
    <property type="term" value="F:4 iron, 4 sulfur cluster binding"/>
    <property type="evidence" value="ECO:0007669"/>
    <property type="project" value="UniProtKB-UniRule"/>
</dbReference>
<dbReference type="GO" id="GO:0034039">
    <property type="term" value="F:8-oxo-7,8-dihydroguanine DNA N-glycosylase activity"/>
    <property type="evidence" value="ECO:0007669"/>
    <property type="project" value="TreeGrafter"/>
</dbReference>
<dbReference type="Pfam" id="PF00730">
    <property type="entry name" value="HhH-GPD"/>
    <property type="match status" value="1"/>
</dbReference>
<keyword evidence="10 14" id="KW-0408">Iron</keyword>
<dbReference type="Gene3D" id="1.10.340.30">
    <property type="entry name" value="Hypothetical protein, domain 2"/>
    <property type="match status" value="1"/>
</dbReference>
<name>A0A6G1X947_9BACI</name>
<evidence type="ECO:0000256" key="2">
    <source>
        <dbReference type="ARBA" id="ARBA00002933"/>
    </source>
</evidence>
<dbReference type="SUPFAM" id="SSF55811">
    <property type="entry name" value="Nudix"/>
    <property type="match status" value="1"/>
</dbReference>
<evidence type="ECO:0000256" key="12">
    <source>
        <dbReference type="ARBA" id="ARBA00023204"/>
    </source>
</evidence>
<dbReference type="GO" id="GO:0006298">
    <property type="term" value="P:mismatch repair"/>
    <property type="evidence" value="ECO:0007669"/>
    <property type="project" value="TreeGrafter"/>
</dbReference>
<keyword evidence="12" id="KW-0234">DNA repair</keyword>
<evidence type="ECO:0000256" key="4">
    <source>
        <dbReference type="ARBA" id="ARBA00012045"/>
    </source>
</evidence>
<feature type="domain" description="HhH-GPD" evidence="15">
    <location>
        <begin position="47"/>
        <end position="198"/>
    </location>
</feature>
<dbReference type="InterPro" id="IPR003265">
    <property type="entry name" value="HhH-GPD_domain"/>
</dbReference>
<dbReference type="GO" id="GO:0006284">
    <property type="term" value="P:base-excision repair"/>
    <property type="evidence" value="ECO:0007669"/>
    <property type="project" value="UniProtKB-UniRule"/>
</dbReference>
<evidence type="ECO:0000256" key="9">
    <source>
        <dbReference type="ARBA" id="ARBA00022801"/>
    </source>
</evidence>
<dbReference type="InterPro" id="IPR003651">
    <property type="entry name" value="Endonuclease3_FeS-loop_motif"/>
</dbReference>
<dbReference type="FunFam" id="1.10.1670.10:FF:000002">
    <property type="entry name" value="Adenine DNA glycosylase"/>
    <property type="match status" value="1"/>
</dbReference>
<dbReference type="Proteomes" id="UP000480185">
    <property type="component" value="Unassembled WGS sequence"/>
</dbReference>
<dbReference type="InterPro" id="IPR029119">
    <property type="entry name" value="MutY_C"/>
</dbReference>
<dbReference type="FunFam" id="1.10.340.30:FF:000002">
    <property type="entry name" value="Adenine DNA glycosylase"/>
    <property type="match status" value="1"/>
</dbReference>
<proteinExistence type="inferred from homology"/>
<comment type="similarity">
    <text evidence="3 14">Belongs to the Nth/MutY family.</text>
</comment>
<dbReference type="SMART" id="SM00525">
    <property type="entry name" value="FES"/>
    <property type="match status" value="1"/>
</dbReference>
<dbReference type="InterPro" id="IPR005760">
    <property type="entry name" value="A/G_AdeGlyc_MutY"/>
</dbReference>
<dbReference type="InterPro" id="IPR000445">
    <property type="entry name" value="HhH_motif"/>
</dbReference>
<protein>
    <recommendedName>
        <fullName evidence="5 14">Adenine DNA glycosylase</fullName>
        <ecNumber evidence="4 14">3.2.2.31</ecNumber>
    </recommendedName>
</protein>
<comment type="function">
    <text evidence="2">Adenine glycosylase active on G-A mispairs. MutY also corrects error-prone DNA synthesis past GO lesions which are due to the oxidatively damaged form of guanine: 7,8-dihydro-8-oxoguanine (8-oxo-dGTP).</text>
</comment>
<dbReference type="NCBIfam" id="TIGR01084">
    <property type="entry name" value="mutY"/>
    <property type="match status" value="1"/>
</dbReference>
<dbReference type="SMART" id="SM00478">
    <property type="entry name" value="ENDO3c"/>
    <property type="match status" value="1"/>
</dbReference>
<dbReference type="CDD" id="cd00056">
    <property type="entry name" value="ENDO3c"/>
    <property type="match status" value="1"/>
</dbReference>
<dbReference type="GO" id="GO:0035485">
    <property type="term" value="F:adenine/guanine mispair binding"/>
    <property type="evidence" value="ECO:0007669"/>
    <property type="project" value="TreeGrafter"/>
</dbReference>
<comment type="cofactor">
    <cofactor evidence="14">
        <name>[4Fe-4S] cluster</name>
        <dbReference type="ChEBI" id="CHEBI:49883"/>
    </cofactor>
    <text evidence="14">Binds 1 [4Fe-4S] cluster.</text>
</comment>
<dbReference type="Pfam" id="PF10576">
    <property type="entry name" value="EndIII_4Fe-2S"/>
    <property type="match status" value="1"/>
</dbReference>
<comment type="caution">
    <text evidence="16">The sequence shown here is derived from an EMBL/GenBank/DDBJ whole genome shotgun (WGS) entry which is preliminary data.</text>
</comment>
<dbReference type="Pfam" id="PF14815">
    <property type="entry name" value="NUDIX_4"/>
    <property type="match status" value="1"/>
</dbReference>
<evidence type="ECO:0000256" key="14">
    <source>
        <dbReference type="RuleBase" id="RU365096"/>
    </source>
</evidence>
<evidence type="ECO:0000313" key="17">
    <source>
        <dbReference type="Proteomes" id="UP000480185"/>
    </source>
</evidence>
<sequence length="357" mass="41081">MYQTSIDDFLEIEEFQQDLISWFLRVQRELPWRQNPTPYQVWVSEIMLQQTRVDTVIPYYDRFMQKYPNPEALAAAEEEDVLKTWEGLGYYSRARNLQTAVREVVSEYNGKVPDNAKELGQLKGVGPYTKGAILSIAYQQPEPAVDGNVMRVISRIRKVEEDIAKPKARKIIEGIVSDMISAEDPSSFNQGLMELGALICKPKNPLCDECPVQAHCRAYKEDLQEMLPIKSRKKSQRTEKYVALLIRDENHRILVQKRPEKGLLANLWQFPMIPMDKANTTDELVQWFGDQYGITIDVHKHLTDIKHVFSHIIWNLDVYSATSTGGCLQEGKGEFLSAEELQQLPFPVSHQKIARLI</sequence>
<evidence type="ECO:0000256" key="6">
    <source>
        <dbReference type="ARBA" id="ARBA00022485"/>
    </source>
</evidence>
<evidence type="ECO:0000256" key="1">
    <source>
        <dbReference type="ARBA" id="ARBA00000843"/>
    </source>
</evidence>
<evidence type="ECO:0000256" key="5">
    <source>
        <dbReference type="ARBA" id="ARBA00022023"/>
    </source>
</evidence>
<evidence type="ECO:0000259" key="15">
    <source>
        <dbReference type="SMART" id="SM00478"/>
    </source>
</evidence>
<evidence type="ECO:0000256" key="11">
    <source>
        <dbReference type="ARBA" id="ARBA00023014"/>
    </source>
</evidence>
<gene>
    <name evidence="16" type="primary">mutY</name>
    <name evidence="16" type="ORF">GH754_14660</name>
</gene>
<dbReference type="InterPro" id="IPR023170">
    <property type="entry name" value="HhH_base_excis_C"/>
</dbReference>
<dbReference type="GO" id="GO:0046872">
    <property type="term" value="F:metal ion binding"/>
    <property type="evidence" value="ECO:0007669"/>
    <property type="project" value="UniProtKB-UniRule"/>
</dbReference>
<dbReference type="InterPro" id="IPR044298">
    <property type="entry name" value="MIG/MutY"/>
</dbReference>
<dbReference type="PANTHER" id="PTHR42944:SF1">
    <property type="entry name" value="ADENINE DNA GLYCOSYLASE"/>
    <property type="match status" value="1"/>
</dbReference>
<dbReference type="InterPro" id="IPR004035">
    <property type="entry name" value="Endouclease-III_FeS-bd_BS"/>
</dbReference>
<dbReference type="PANTHER" id="PTHR42944">
    <property type="entry name" value="ADENINE DNA GLYCOSYLASE"/>
    <property type="match status" value="1"/>
</dbReference>
<dbReference type="InterPro" id="IPR015797">
    <property type="entry name" value="NUDIX_hydrolase-like_dom_sf"/>
</dbReference>
<evidence type="ECO:0000256" key="8">
    <source>
        <dbReference type="ARBA" id="ARBA00022763"/>
    </source>
</evidence>
<keyword evidence="11" id="KW-0411">Iron-sulfur</keyword>
<dbReference type="GO" id="GO:0032357">
    <property type="term" value="F:oxidized purine DNA binding"/>
    <property type="evidence" value="ECO:0007669"/>
    <property type="project" value="TreeGrafter"/>
</dbReference>
<evidence type="ECO:0000256" key="7">
    <source>
        <dbReference type="ARBA" id="ARBA00022723"/>
    </source>
</evidence>
<accession>A0A6G1X947</accession>
<comment type="catalytic activity">
    <reaction evidence="1 14">
        <text>Hydrolyzes free adenine bases from 7,8-dihydro-8-oxoguanine:adenine mismatched double-stranded DNA, leaving an apurinic site.</text>
        <dbReference type="EC" id="3.2.2.31"/>
    </reaction>
</comment>
<dbReference type="OrthoDB" id="9802365at2"/>
<dbReference type="PROSITE" id="PS00764">
    <property type="entry name" value="ENDONUCLEASE_III_1"/>
    <property type="match status" value="1"/>
</dbReference>
<keyword evidence="13 14" id="KW-0326">Glycosidase</keyword>
<dbReference type="Gene3D" id="1.10.1670.10">
    <property type="entry name" value="Helix-hairpin-Helix base-excision DNA repair enzymes (C-terminal)"/>
    <property type="match status" value="1"/>
</dbReference>
<keyword evidence="17" id="KW-1185">Reference proteome</keyword>
<dbReference type="EMBL" id="WJNH01000009">
    <property type="protein sequence ID" value="MRG87531.1"/>
    <property type="molecule type" value="Genomic_DNA"/>
</dbReference>
<reference evidence="16 17" key="1">
    <citation type="submission" date="2019-11" db="EMBL/GenBank/DDBJ databases">
        <authorList>
            <person name="Li J."/>
        </authorList>
    </citation>
    <scope>NUCLEOTIDE SEQUENCE [LARGE SCALE GENOMIC DNA]</scope>
    <source>
        <strain evidence="16 17">J4</strain>
    </source>
</reference>
<evidence type="ECO:0000256" key="3">
    <source>
        <dbReference type="ARBA" id="ARBA00008343"/>
    </source>
</evidence>
<evidence type="ECO:0000256" key="13">
    <source>
        <dbReference type="ARBA" id="ARBA00023295"/>
    </source>
</evidence>
<evidence type="ECO:0000313" key="16">
    <source>
        <dbReference type="EMBL" id="MRG87531.1"/>
    </source>
</evidence>
<keyword evidence="9" id="KW-0378">Hydrolase</keyword>
<dbReference type="CDD" id="cd03431">
    <property type="entry name" value="NUDIX_DNA_Glycosylase_C-MutY"/>
    <property type="match status" value="1"/>
</dbReference>